<sequence length="225" mass="23913">MRVLIAEDEGRLADLLVQVVVEAGWTATAVPDGPAALAAVRSGGHDVLVLDWGLPGLEGPDVLTALRAEGHATPVLMLTARATLPDRVQGLDAGADDYLAKPFEVDELLARLRALHRRATPSAVVALRAGDLVVDPESGRVLRGAREVQLSARELAILVLLLQRAGRHVTRFAILDEVWDGNTDLSSNVIDVHVANLRAKIDSPFGRSAIQTVRGVGYRLDPAGG</sequence>
<dbReference type="AlphaFoldDB" id="A0A1G7UR12"/>
<gene>
    <name evidence="6" type="ORF">SAMN05660324_2737</name>
</gene>
<dbReference type="InterPro" id="IPR001789">
    <property type="entry name" value="Sig_transdc_resp-reg_receiver"/>
</dbReference>
<dbReference type="InterPro" id="IPR001867">
    <property type="entry name" value="OmpR/PhoB-type_DNA-bd"/>
</dbReference>
<evidence type="ECO:0000313" key="6">
    <source>
        <dbReference type="EMBL" id="SDG49927.1"/>
    </source>
</evidence>
<dbReference type="EMBL" id="FNCF01000004">
    <property type="protein sequence ID" value="SDG49927.1"/>
    <property type="molecule type" value="Genomic_DNA"/>
</dbReference>
<dbReference type="InterPro" id="IPR036388">
    <property type="entry name" value="WH-like_DNA-bd_sf"/>
</dbReference>
<dbReference type="PANTHER" id="PTHR48111:SF36">
    <property type="entry name" value="TRANSCRIPTIONAL REGULATORY PROTEIN CUTR"/>
    <property type="match status" value="1"/>
</dbReference>
<dbReference type="Gene3D" id="6.10.250.690">
    <property type="match status" value="1"/>
</dbReference>
<feature type="domain" description="Response regulatory" evidence="4">
    <location>
        <begin position="2"/>
        <end position="116"/>
    </location>
</feature>
<dbReference type="InterPro" id="IPR011006">
    <property type="entry name" value="CheY-like_superfamily"/>
</dbReference>
<dbReference type="PROSITE" id="PS50110">
    <property type="entry name" value="RESPONSE_REGULATORY"/>
    <property type="match status" value="1"/>
</dbReference>
<dbReference type="Gene3D" id="1.10.10.10">
    <property type="entry name" value="Winged helix-like DNA-binding domain superfamily/Winged helix DNA-binding domain"/>
    <property type="match status" value="1"/>
</dbReference>
<evidence type="ECO:0000256" key="3">
    <source>
        <dbReference type="PROSITE-ProRule" id="PRU01091"/>
    </source>
</evidence>
<proteinExistence type="predicted"/>
<dbReference type="InterPro" id="IPR039420">
    <property type="entry name" value="WalR-like"/>
</dbReference>
<dbReference type="GO" id="GO:0006355">
    <property type="term" value="P:regulation of DNA-templated transcription"/>
    <property type="evidence" value="ECO:0007669"/>
    <property type="project" value="InterPro"/>
</dbReference>
<evidence type="ECO:0000259" key="5">
    <source>
        <dbReference type="PROSITE" id="PS51755"/>
    </source>
</evidence>
<dbReference type="PROSITE" id="PS51755">
    <property type="entry name" value="OMPR_PHOB"/>
    <property type="match status" value="1"/>
</dbReference>
<dbReference type="Pfam" id="PF00072">
    <property type="entry name" value="Response_reg"/>
    <property type="match status" value="1"/>
</dbReference>
<dbReference type="GO" id="GO:0000156">
    <property type="term" value="F:phosphorelay response regulator activity"/>
    <property type="evidence" value="ECO:0007669"/>
    <property type="project" value="TreeGrafter"/>
</dbReference>
<dbReference type="GO" id="GO:0005829">
    <property type="term" value="C:cytosol"/>
    <property type="evidence" value="ECO:0007669"/>
    <property type="project" value="TreeGrafter"/>
</dbReference>
<dbReference type="GO" id="GO:0000976">
    <property type="term" value="F:transcription cis-regulatory region binding"/>
    <property type="evidence" value="ECO:0007669"/>
    <property type="project" value="TreeGrafter"/>
</dbReference>
<dbReference type="Pfam" id="PF00486">
    <property type="entry name" value="Trans_reg_C"/>
    <property type="match status" value="1"/>
</dbReference>
<reference evidence="7" key="1">
    <citation type="submission" date="2016-10" db="EMBL/GenBank/DDBJ databases">
        <authorList>
            <person name="Varghese N."/>
            <person name="Submissions S."/>
        </authorList>
    </citation>
    <scope>NUCLEOTIDE SEQUENCE [LARGE SCALE GENOMIC DNA]</scope>
    <source>
        <strain evidence="7">DSM 44526</strain>
    </source>
</reference>
<organism evidence="6 7">
    <name type="scientific">Klenkia brasiliensis</name>
    <dbReference type="NCBI Taxonomy" id="333142"/>
    <lineage>
        <taxon>Bacteria</taxon>
        <taxon>Bacillati</taxon>
        <taxon>Actinomycetota</taxon>
        <taxon>Actinomycetes</taxon>
        <taxon>Geodermatophilales</taxon>
        <taxon>Geodermatophilaceae</taxon>
        <taxon>Klenkia</taxon>
    </lineage>
</organism>
<feature type="modified residue" description="4-aspartylphosphate" evidence="2">
    <location>
        <position position="51"/>
    </location>
</feature>
<feature type="domain" description="OmpR/PhoB-type" evidence="5">
    <location>
        <begin position="124"/>
        <end position="222"/>
    </location>
</feature>
<evidence type="ECO:0000256" key="1">
    <source>
        <dbReference type="ARBA" id="ARBA00023125"/>
    </source>
</evidence>
<protein>
    <submittedName>
        <fullName evidence="6">DNA-binding response regulator, OmpR family, contains REC and winged-helix (WHTH) domain</fullName>
    </submittedName>
</protein>
<dbReference type="CDD" id="cd00383">
    <property type="entry name" value="trans_reg_C"/>
    <property type="match status" value="1"/>
</dbReference>
<dbReference type="SMART" id="SM00862">
    <property type="entry name" value="Trans_reg_C"/>
    <property type="match status" value="1"/>
</dbReference>
<keyword evidence="1 3" id="KW-0238">DNA-binding</keyword>
<name>A0A1G7UR12_9ACTN</name>
<evidence type="ECO:0000259" key="4">
    <source>
        <dbReference type="PROSITE" id="PS50110"/>
    </source>
</evidence>
<dbReference type="RefSeq" id="WP_091063660.1">
    <property type="nucleotide sequence ID" value="NZ_FNCF01000004.1"/>
</dbReference>
<keyword evidence="2" id="KW-0597">Phosphoprotein</keyword>
<dbReference type="Gene3D" id="3.40.50.2300">
    <property type="match status" value="1"/>
</dbReference>
<dbReference type="SUPFAM" id="SSF52172">
    <property type="entry name" value="CheY-like"/>
    <property type="match status" value="1"/>
</dbReference>
<feature type="DNA-binding region" description="OmpR/PhoB-type" evidence="3">
    <location>
        <begin position="124"/>
        <end position="222"/>
    </location>
</feature>
<dbReference type="Proteomes" id="UP000198863">
    <property type="component" value="Unassembled WGS sequence"/>
</dbReference>
<dbReference type="GO" id="GO:0032993">
    <property type="term" value="C:protein-DNA complex"/>
    <property type="evidence" value="ECO:0007669"/>
    <property type="project" value="TreeGrafter"/>
</dbReference>
<keyword evidence="7" id="KW-1185">Reference proteome</keyword>
<accession>A0A1G7UR12</accession>
<dbReference type="SMART" id="SM00448">
    <property type="entry name" value="REC"/>
    <property type="match status" value="1"/>
</dbReference>
<evidence type="ECO:0000256" key="2">
    <source>
        <dbReference type="PROSITE-ProRule" id="PRU00169"/>
    </source>
</evidence>
<dbReference type="PANTHER" id="PTHR48111">
    <property type="entry name" value="REGULATOR OF RPOS"/>
    <property type="match status" value="1"/>
</dbReference>
<dbReference type="OrthoDB" id="9812490at2"/>
<evidence type="ECO:0000313" key="7">
    <source>
        <dbReference type="Proteomes" id="UP000198863"/>
    </source>
</evidence>